<feature type="domain" description="SLH" evidence="1">
    <location>
        <begin position="1"/>
        <end position="53"/>
    </location>
</feature>
<evidence type="ECO:0000259" key="1">
    <source>
        <dbReference type="PROSITE" id="PS51272"/>
    </source>
</evidence>
<dbReference type="Proteomes" id="UP001168505">
    <property type="component" value="Unassembled WGS sequence"/>
</dbReference>
<sequence length="53" mass="5552">MSDADTVSDWAEENVAWAVENGVLGNGGYVAGHSNITRAEVAAMAVNYQPEAL</sequence>
<evidence type="ECO:0000313" key="2">
    <source>
        <dbReference type="EMBL" id="MDN0070026.1"/>
    </source>
</evidence>
<accession>A0AAW7K4Y5</accession>
<dbReference type="AlphaFoldDB" id="A0AAW7K4Y5"/>
<dbReference type="EMBL" id="JAUEIR010000009">
    <property type="protein sequence ID" value="MDN0070026.1"/>
    <property type="molecule type" value="Genomic_DNA"/>
</dbReference>
<dbReference type="RefSeq" id="WP_289827577.1">
    <property type="nucleotide sequence ID" value="NZ_JAUEIR010000009.1"/>
</dbReference>
<comment type="caution">
    <text evidence="2">The sequence shown here is derived from an EMBL/GenBank/DDBJ whole genome shotgun (WGS) entry which is preliminary data.</text>
</comment>
<dbReference type="PROSITE" id="PS51272">
    <property type="entry name" value="SLH"/>
    <property type="match status" value="1"/>
</dbReference>
<dbReference type="InterPro" id="IPR001119">
    <property type="entry name" value="SLH_dom"/>
</dbReference>
<evidence type="ECO:0000313" key="3">
    <source>
        <dbReference type="Proteomes" id="UP001168505"/>
    </source>
</evidence>
<organism evidence="2 3">
    <name type="scientific">Collinsella ihumii</name>
    <dbReference type="NCBI Taxonomy" id="1720204"/>
    <lineage>
        <taxon>Bacteria</taxon>
        <taxon>Bacillati</taxon>
        <taxon>Actinomycetota</taxon>
        <taxon>Coriobacteriia</taxon>
        <taxon>Coriobacteriales</taxon>
        <taxon>Coriobacteriaceae</taxon>
        <taxon>Collinsella</taxon>
    </lineage>
</organism>
<proteinExistence type="predicted"/>
<reference evidence="2" key="1">
    <citation type="submission" date="2023-06" db="EMBL/GenBank/DDBJ databases">
        <authorList>
            <person name="Zeman M."/>
            <person name="Kubasova T."/>
            <person name="Jahodarova E."/>
            <person name="Nykrynova M."/>
            <person name="Rychlik I."/>
        </authorList>
    </citation>
    <scope>NUCLEOTIDE SEQUENCE</scope>
    <source>
        <strain evidence="2">15_COKtk</strain>
    </source>
</reference>
<gene>
    <name evidence="2" type="ORF">QVN40_10015</name>
</gene>
<reference evidence="2" key="2">
    <citation type="submission" date="2023-08" db="EMBL/GenBank/DDBJ databases">
        <title>Identification and characterization of horizontal gene transfer across gut microbiota members of farm animals based on homology search.</title>
        <authorList>
            <person name="Schwarzerova J."/>
            <person name="Nykrynova M."/>
            <person name="Jureckova K."/>
            <person name="Cejkova D."/>
            <person name="Rychlik I."/>
        </authorList>
    </citation>
    <scope>NUCLEOTIDE SEQUENCE</scope>
    <source>
        <strain evidence="2">15_COKtk</strain>
    </source>
</reference>
<dbReference type="Pfam" id="PF00395">
    <property type="entry name" value="SLH"/>
    <property type="match status" value="1"/>
</dbReference>
<protein>
    <submittedName>
        <fullName evidence="2">S-layer homology domain-containing protein</fullName>
    </submittedName>
</protein>
<name>A0AAW7K4Y5_9ACTN</name>